<sequence length="186" mass="20922">MDPGEVPPELEDLSFIEEQLISLIYPVLSVFKLKGLQFGFSGNVINFSQDVSGFARKLPHKVEELPSVMLLKYENDKTNTKYFSVRADKVVKALQWLKVNNKFYSDVEICQENIHLLPENGNVYDRLHANILGDSVEPSMLEEGISGQVNDILLHDSTEAISHHLYETGVPSSIPCTTEEQVQSTI</sequence>
<accession>A0AAE1HJ65</accession>
<dbReference type="Pfam" id="PF20209">
    <property type="entry name" value="DUF6570"/>
    <property type="match status" value="1"/>
</dbReference>
<evidence type="ECO:0000313" key="2">
    <source>
        <dbReference type="EMBL" id="KAK3922133.1"/>
    </source>
</evidence>
<keyword evidence="3" id="KW-1185">Reference proteome</keyword>
<evidence type="ECO:0000313" key="3">
    <source>
        <dbReference type="Proteomes" id="UP001219518"/>
    </source>
</evidence>
<dbReference type="AlphaFoldDB" id="A0AAE1HJ65"/>
<dbReference type="InterPro" id="IPR046700">
    <property type="entry name" value="DUF6570"/>
</dbReference>
<dbReference type="EMBL" id="JAHWGI010001065">
    <property type="protein sequence ID" value="KAK3922133.1"/>
    <property type="molecule type" value="Genomic_DNA"/>
</dbReference>
<reference evidence="2" key="2">
    <citation type="journal article" date="2023" name="BMC Genomics">
        <title>Pest status, molecular evolution, and epigenetic factors derived from the genome assembly of Frankliniella fusca, a thysanopteran phytovirus vector.</title>
        <authorList>
            <person name="Catto M.A."/>
            <person name="Labadie P.E."/>
            <person name="Jacobson A.L."/>
            <person name="Kennedy G.G."/>
            <person name="Srinivasan R."/>
            <person name="Hunt B.G."/>
        </authorList>
    </citation>
    <scope>NUCLEOTIDE SEQUENCE</scope>
    <source>
        <strain evidence="2">PL_HMW_Pooled</strain>
    </source>
</reference>
<proteinExistence type="predicted"/>
<gene>
    <name evidence="2" type="ORF">KUF71_011309</name>
</gene>
<dbReference type="Proteomes" id="UP001219518">
    <property type="component" value="Unassembled WGS sequence"/>
</dbReference>
<comment type="caution">
    <text evidence="2">The sequence shown here is derived from an EMBL/GenBank/DDBJ whole genome shotgun (WGS) entry which is preliminary data.</text>
</comment>
<reference evidence="2" key="1">
    <citation type="submission" date="2021-07" db="EMBL/GenBank/DDBJ databases">
        <authorList>
            <person name="Catto M.A."/>
            <person name="Jacobson A."/>
            <person name="Kennedy G."/>
            <person name="Labadie P."/>
            <person name="Hunt B.G."/>
            <person name="Srinivasan R."/>
        </authorList>
    </citation>
    <scope>NUCLEOTIDE SEQUENCE</scope>
    <source>
        <strain evidence="2">PL_HMW_Pooled</strain>
        <tissue evidence="2">Head</tissue>
    </source>
</reference>
<evidence type="ECO:0000259" key="1">
    <source>
        <dbReference type="Pfam" id="PF20209"/>
    </source>
</evidence>
<protein>
    <submittedName>
        <fullName evidence="2">ER membrane protein complex subunit 10</fullName>
    </submittedName>
</protein>
<name>A0AAE1HJ65_9NEOP</name>
<organism evidence="2 3">
    <name type="scientific">Frankliniella fusca</name>
    <dbReference type="NCBI Taxonomy" id="407009"/>
    <lineage>
        <taxon>Eukaryota</taxon>
        <taxon>Metazoa</taxon>
        <taxon>Ecdysozoa</taxon>
        <taxon>Arthropoda</taxon>
        <taxon>Hexapoda</taxon>
        <taxon>Insecta</taxon>
        <taxon>Pterygota</taxon>
        <taxon>Neoptera</taxon>
        <taxon>Paraneoptera</taxon>
        <taxon>Thysanoptera</taxon>
        <taxon>Terebrantia</taxon>
        <taxon>Thripoidea</taxon>
        <taxon>Thripidae</taxon>
        <taxon>Frankliniella</taxon>
    </lineage>
</organism>
<feature type="domain" description="DUF6570" evidence="1">
    <location>
        <begin position="1"/>
        <end position="114"/>
    </location>
</feature>